<dbReference type="Gene3D" id="3.40.50.720">
    <property type="entry name" value="NAD(P)-binding Rossmann-like Domain"/>
    <property type="match status" value="1"/>
</dbReference>
<sequence length="252" mass="26495">MVTRSEVLDGDIVLVTGAGRGIGLGIATAMAAAGANVAMVSRSVAQLNEASRGVPGSLAVPFDVSEFAGLSQVVDDIETHYGAMVNTVVHAAGIHARHKAEDFDLDVWRRVIEVNLVAPFALSQEIARRQLAAGQPGQHVFIGSLTSFIAIPETSAYTASKSGVFGVVRSLSQEWSGRGIRVNGIAPGYVRTELTEVVFADPERSAHNLSRIPMGRFGVPEDIAQVAVFLASPQSAYVTGQMLPVDGGWLSA</sequence>
<dbReference type="KEGG" id="psai:C3B54_11843"/>
<dbReference type="PANTHER" id="PTHR42760:SF5">
    <property type="entry name" value="2-DEHYDRO-3-DEOXY-D-GLUCONATE 5-DEHYDROGENASE"/>
    <property type="match status" value="1"/>
</dbReference>
<dbReference type="Pfam" id="PF13561">
    <property type="entry name" value="adh_short_C2"/>
    <property type="match status" value="1"/>
</dbReference>
<protein>
    <submittedName>
        <fullName evidence="4">NAD(P)-dependent short chain dehydrogenase</fullName>
    </submittedName>
</protein>
<proteinExistence type="inferred from homology"/>
<dbReference type="PRINTS" id="PR00081">
    <property type="entry name" value="GDHRDH"/>
</dbReference>
<dbReference type="SUPFAM" id="SSF51735">
    <property type="entry name" value="NAD(P)-binding Rossmann-fold domains"/>
    <property type="match status" value="1"/>
</dbReference>
<comment type="similarity">
    <text evidence="1">Belongs to the short-chain dehydrogenases/reductases (SDR) family.</text>
</comment>
<dbReference type="SMART" id="SM00822">
    <property type="entry name" value="PKS_KR"/>
    <property type="match status" value="1"/>
</dbReference>
<evidence type="ECO:0000256" key="2">
    <source>
        <dbReference type="ARBA" id="ARBA00023002"/>
    </source>
</evidence>
<dbReference type="FunFam" id="3.40.50.720:FF:000084">
    <property type="entry name" value="Short-chain dehydrogenase reductase"/>
    <property type="match status" value="1"/>
</dbReference>
<organism evidence="4 5">
    <name type="scientific">Pontimonas salivibrio</name>
    <dbReference type="NCBI Taxonomy" id="1159327"/>
    <lineage>
        <taxon>Bacteria</taxon>
        <taxon>Bacillati</taxon>
        <taxon>Actinomycetota</taxon>
        <taxon>Actinomycetes</taxon>
        <taxon>Micrococcales</taxon>
        <taxon>Microbacteriaceae</taxon>
        <taxon>Pontimonas</taxon>
    </lineage>
</organism>
<dbReference type="RefSeq" id="WP_104913380.1">
    <property type="nucleotide sequence ID" value="NZ_CP026923.1"/>
</dbReference>
<dbReference type="InterPro" id="IPR002347">
    <property type="entry name" value="SDR_fam"/>
</dbReference>
<evidence type="ECO:0000313" key="4">
    <source>
        <dbReference type="EMBL" id="AVG23821.1"/>
    </source>
</evidence>
<name>A0A2L2BQ78_9MICO</name>
<dbReference type="AlphaFoldDB" id="A0A2L2BQ78"/>
<dbReference type="InterPro" id="IPR057326">
    <property type="entry name" value="KR_dom"/>
</dbReference>
<gene>
    <name evidence="4" type="ORF">C3B54_11843</name>
</gene>
<dbReference type="InterPro" id="IPR036291">
    <property type="entry name" value="NAD(P)-bd_dom_sf"/>
</dbReference>
<keyword evidence="2" id="KW-0560">Oxidoreductase</keyword>
<evidence type="ECO:0000256" key="1">
    <source>
        <dbReference type="ARBA" id="ARBA00006484"/>
    </source>
</evidence>
<evidence type="ECO:0000259" key="3">
    <source>
        <dbReference type="SMART" id="SM00822"/>
    </source>
</evidence>
<keyword evidence="5" id="KW-1185">Reference proteome</keyword>
<dbReference type="OrthoDB" id="286404at2"/>
<dbReference type="Proteomes" id="UP000243077">
    <property type="component" value="Chromosome"/>
</dbReference>
<accession>A0A2L2BQ78</accession>
<reference evidence="4 5" key="1">
    <citation type="submission" date="2018-02" db="EMBL/GenBank/DDBJ databases">
        <title>Complete genome of the streamlined marine actinobacterium Pontimonas salivibrio CL-TW6 adapted to coastal planktonic lifestype.</title>
        <authorList>
            <person name="Cho B.C."/>
            <person name="Hardies S.C."/>
            <person name="Jang G.I."/>
            <person name="Hwang C.Y."/>
        </authorList>
    </citation>
    <scope>NUCLEOTIDE SEQUENCE [LARGE SCALE GENOMIC DNA]</scope>
    <source>
        <strain evidence="4 5">CL-TW6</strain>
    </source>
</reference>
<feature type="domain" description="Ketoreductase" evidence="3">
    <location>
        <begin position="11"/>
        <end position="188"/>
    </location>
</feature>
<dbReference type="PANTHER" id="PTHR42760">
    <property type="entry name" value="SHORT-CHAIN DEHYDROGENASES/REDUCTASES FAMILY MEMBER"/>
    <property type="match status" value="1"/>
</dbReference>
<dbReference type="InterPro" id="IPR020904">
    <property type="entry name" value="Sc_DH/Rdtase_CS"/>
</dbReference>
<dbReference type="GO" id="GO:0016616">
    <property type="term" value="F:oxidoreductase activity, acting on the CH-OH group of donors, NAD or NADP as acceptor"/>
    <property type="evidence" value="ECO:0007669"/>
    <property type="project" value="TreeGrafter"/>
</dbReference>
<evidence type="ECO:0000313" key="5">
    <source>
        <dbReference type="Proteomes" id="UP000243077"/>
    </source>
</evidence>
<dbReference type="EMBL" id="CP026923">
    <property type="protein sequence ID" value="AVG23821.1"/>
    <property type="molecule type" value="Genomic_DNA"/>
</dbReference>
<dbReference type="PROSITE" id="PS00061">
    <property type="entry name" value="ADH_SHORT"/>
    <property type="match status" value="1"/>
</dbReference>